<dbReference type="KEGG" id="rmr:Rmar_1552"/>
<keyword evidence="1 4" id="KW-0560">Oxidoreductase</keyword>
<feature type="domain" description="3-hydroxyacyl-CoA dehydrogenase C-terminal" evidence="2">
    <location>
        <begin position="309"/>
        <end position="389"/>
    </location>
</feature>
<dbReference type="PROSITE" id="PS00067">
    <property type="entry name" value="3HCDH"/>
    <property type="match status" value="1"/>
</dbReference>
<dbReference type="SUPFAM" id="SSF51735">
    <property type="entry name" value="NAD(P)-binding Rossmann-fold domains"/>
    <property type="match status" value="1"/>
</dbReference>
<dbReference type="AlphaFoldDB" id="D0MIY1"/>
<dbReference type="InterPro" id="IPR006108">
    <property type="entry name" value="3HC_DH_C"/>
</dbReference>
<dbReference type="PANTHER" id="PTHR48075:SF5">
    <property type="entry name" value="3-HYDROXYBUTYRYL-COA DEHYDROGENASE"/>
    <property type="match status" value="1"/>
</dbReference>
<dbReference type="Gene3D" id="3.40.50.720">
    <property type="entry name" value="NAD(P)-binding Rossmann-like Domain"/>
    <property type="match status" value="1"/>
</dbReference>
<feature type="domain" description="3-hydroxyacyl-CoA dehydrogenase C-terminal" evidence="2">
    <location>
        <begin position="192"/>
        <end position="289"/>
    </location>
</feature>
<dbReference type="OrthoDB" id="9771883at2"/>
<dbReference type="Proteomes" id="UP000002221">
    <property type="component" value="Chromosome"/>
</dbReference>
<dbReference type="InterPro" id="IPR006180">
    <property type="entry name" value="3-OHacyl-CoA_DH_CS"/>
</dbReference>
<dbReference type="GO" id="GO:0006635">
    <property type="term" value="P:fatty acid beta-oxidation"/>
    <property type="evidence" value="ECO:0007669"/>
    <property type="project" value="TreeGrafter"/>
</dbReference>
<dbReference type="InterPro" id="IPR006176">
    <property type="entry name" value="3-OHacyl-CoA_DH_NAD-bd"/>
</dbReference>
<keyword evidence="5" id="KW-1185">Reference proteome</keyword>
<dbReference type="SUPFAM" id="SSF48179">
    <property type="entry name" value="6-phosphogluconate dehydrogenase C-terminal domain-like"/>
    <property type="match status" value="2"/>
</dbReference>
<accession>D0MIY1</accession>
<dbReference type="PANTHER" id="PTHR48075">
    <property type="entry name" value="3-HYDROXYACYL-COA DEHYDROGENASE FAMILY PROTEIN"/>
    <property type="match status" value="1"/>
</dbReference>
<dbReference type="GO" id="GO:0008691">
    <property type="term" value="F:3-hydroxybutyryl-CoA dehydrogenase activity"/>
    <property type="evidence" value="ECO:0007669"/>
    <property type="project" value="UniProtKB-EC"/>
</dbReference>
<dbReference type="RefSeq" id="WP_012844050.1">
    <property type="nucleotide sequence ID" value="NC_013501.1"/>
</dbReference>
<evidence type="ECO:0000313" key="5">
    <source>
        <dbReference type="Proteomes" id="UP000002221"/>
    </source>
</evidence>
<organism evidence="4 5">
    <name type="scientific">Rhodothermus marinus (strain ATCC 43812 / DSM 4252 / R-10)</name>
    <name type="common">Rhodothermus obamensis</name>
    <dbReference type="NCBI Taxonomy" id="518766"/>
    <lineage>
        <taxon>Bacteria</taxon>
        <taxon>Pseudomonadati</taxon>
        <taxon>Rhodothermota</taxon>
        <taxon>Rhodothermia</taxon>
        <taxon>Rhodothermales</taxon>
        <taxon>Rhodothermaceae</taxon>
        <taxon>Rhodothermus</taxon>
    </lineage>
</organism>
<evidence type="ECO:0000256" key="1">
    <source>
        <dbReference type="ARBA" id="ARBA00023002"/>
    </source>
</evidence>
<dbReference type="HOGENOM" id="CLU_009834_2_0_10"/>
<sequence length="398" mass="44051">MTQPLTTATPIGVVGAGTMGRGIAQVAATVGHPVLLHDSNPRALEDARAFLTRMLGRLVEKGKLAPGRDAEILGRITFLHDQLQPLASCGLIIEAIVEDLAAKQALFAQLERLVTPEAILATNTSSLSVTAIAAACQRPERVLGLHFFNPAPLMPLVEVVPGVATAADVVAQARALMEIWGKSPVVARDTPGFIVNRVARPFYGEALRILEEGIADVPTIDWAMRTIGGFRMGPFELMDLIGNDVNFRVTETLWKAFFYEPRYRPSFTQQRMVEAGRLGRKTGRGFYDYREGATNPEPTTDPALGERIFRRILAMLINEAVDAVFWRVASPADIDRAMQLGVNYPKGLLHWADELGLETVLGWMETLYETYREDRYRPSPLFRQMIERGARFFEEAAS</sequence>
<gene>
    <name evidence="4" type="ordered locus">Rmar_1552</name>
</gene>
<proteinExistence type="predicted"/>
<dbReference type="InterPro" id="IPR036291">
    <property type="entry name" value="NAD(P)-bd_dom_sf"/>
</dbReference>
<reference evidence="4 5" key="1">
    <citation type="journal article" date="2009" name="Stand. Genomic Sci.">
        <title>Complete genome sequence of Rhodothermus marinus type strain (R-10).</title>
        <authorList>
            <person name="Nolan M."/>
            <person name="Tindall B.J."/>
            <person name="Pomrenke H."/>
            <person name="Lapidus A."/>
            <person name="Copeland A."/>
            <person name="Glavina Del Rio T."/>
            <person name="Lucas S."/>
            <person name="Chen F."/>
            <person name="Tice H."/>
            <person name="Cheng J.F."/>
            <person name="Saunders E."/>
            <person name="Han C."/>
            <person name="Bruce D."/>
            <person name="Goodwin L."/>
            <person name="Chain P."/>
            <person name="Pitluck S."/>
            <person name="Ovchinikova G."/>
            <person name="Pati A."/>
            <person name="Ivanova N."/>
            <person name="Mavromatis K."/>
            <person name="Chen A."/>
            <person name="Palaniappan K."/>
            <person name="Land M."/>
            <person name="Hauser L."/>
            <person name="Chang Y.J."/>
            <person name="Jeffries C.D."/>
            <person name="Brettin T."/>
            <person name="Goker M."/>
            <person name="Bristow J."/>
            <person name="Eisen J.A."/>
            <person name="Markowitz V."/>
            <person name="Hugenholtz P."/>
            <person name="Kyrpides N.C."/>
            <person name="Klenk H.P."/>
            <person name="Detter J.C."/>
        </authorList>
    </citation>
    <scope>NUCLEOTIDE SEQUENCE [LARGE SCALE GENOMIC DNA]</scope>
    <source>
        <strain evidence="5">ATCC 43812 / DSM 4252 / R-10</strain>
    </source>
</reference>
<evidence type="ECO:0000259" key="2">
    <source>
        <dbReference type="Pfam" id="PF00725"/>
    </source>
</evidence>
<dbReference type="Pfam" id="PF00725">
    <property type="entry name" value="3HCDH"/>
    <property type="match status" value="2"/>
</dbReference>
<dbReference type="Gene3D" id="1.10.1040.50">
    <property type="match status" value="1"/>
</dbReference>
<name>D0MIY1_RHOM4</name>
<dbReference type="EC" id="1.1.1.157" evidence="4"/>
<dbReference type="eggNOG" id="COG1250">
    <property type="taxonomic scope" value="Bacteria"/>
</dbReference>
<protein>
    <submittedName>
        <fullName evidence="4">3-hydroxybutyryl-CoA dehydrogenase</fullName>
        <ecNumber evidence="4">1.1.1.157</ecNumber>
    </submittedName>
</protein>
<dbReference type="FunFam" id="3.40.50.720:FF:000009">
    <property type="entry name" value="Fatty oxidation complex, alpha subunit"/>
    <property type="match status" value="1"/>
</dbReference>
<feature type="domain" description="3-hydroxyacyl-CoA dehydrogenase NAD binding" evidence="3">
    <location>
        <begin position="11"/>
        <end position="189"/>
    </location>
</feature>
<dbReference type="Pfam" id="PF02737">
    <property type="entry name" value="3HCDH_N"/>
    <property type="match status" value="1"/>
</dbReference>
<dbReference type="STRING" id="518766.Rmar_1552"/>
<dbReference type="EMBL" id="CP001807">
    <property type="protein sequence ID" value="ACY48439.1"/>
    <property type="molecule type" value="Genomic_DNA"/>
</dbReference>
<evidence type="ECO:0000313" key="4">
    <source>
        <dbReference type="EMBL" id="ACY48439.1"/>
    </source>
</evidence>
<dbReference type="GO" id="GO:0070403">
    <property type="term" value="F:NAD+ binding"/>
    <property type="evidence" value="ECO:0007669"/>
    <property type="project" value="InterPro"/>
</dbReference>
<evidence type="ECO:0000259" key="3">
    <source>
        <dbReference type="Pfam" id="PF02737"/>
    </source>
</evidence>
<dbReference type="InterPro" id="IPR008927">
    <property type="entry name" value="6-PGluconate_DH-like_C_sf"/>
</dbReference>